<protein>
    <submittedName>
        <fullName evidence="3">Uncharacterized protein</fullName>
    </submittedName>
</protein>
<keyword evidence="1" id="KW-1133">Transmembrane helix</keyword>
<evidence type="ECO:0000256" key="1">
    <source>
        <dbReference type="SAM" id="Phobius"/>
    </source>
</evidence>
<keyword evidence="1" id="KW-0472">Membrane</keyword>
<accession>A0A7Y4KVU1</accession>
<evidence type="ECO:0000313" key="3">
    <source>
        <dbReference type="EMBL" id="NOL39659.1"/>
    </source>
</evidence>
<dbReference type="Proteomes" id="UP000534306">
    <property type="component" value="Unassembled WGS sequence"/>
</dbReference>
<feature type="transmembrane region" description="Helical" evidence="1">
    <location>
        <begin position="12"/>
        <end position="34"/>
    </location>
</feature>
<keyword evidence="1" id="KW-0812">Transmembrane</keyword>
<dbReference type="Proteomes" id="UP000553957">
    <property type="component" value="Unassembled WGS sequence"/>
</dbReference>
<organism evidence="3 4">
    <name type="scientific">Kribbella sandramycini</name>
    <dbReference type="NCBI Taxonomy" id="60450"/>
    <lineage>
        <taxon>Bacteria</taxon>
        <taxon>Bacillati</taxon>
        <taxon>Actinomycetota</taxon>
        <taxon>Actinomycetes</taxon>
        <taxon>Propionibacteriales</taxon>
        <taxon>Kribbellaceae</taxon>
        <taxon>Kribbella</taxon>
    </lineage>
</organism>
<dbReference type="EMBL" id="JACHKF010000001">
    <property type="protein sequence ID" value="MBB6567745.1"/>
    <property type="molecule type" value="Genomic_DNA"/>
</dbReference>
<dbReference type="AlphaFoldDB" id="A0A7Y4KVU1"/>
<comment type="caution">
    <text evidence="3">The sequence shown here is derived from an EMBL/GenBank/DDBJ whole genome shotgun (WGS) entry which is preliminary data.</text>
</comment>
<keyword evidence="4" id="KW-1185">Reference proteome</keyword>
<evidence type="ECO:0000313" key="2">
    <source>
        <dbReference type="EMBL" id="MBB6567745.1"/>
    </source>
</evidence>
<evidence type="ECO:0000313" key="5">
    <source>
        <dbReference type="Proteomes" id="UP000553957"/>
    </source>
</evidence>
<dbReference type="RefSeq" id="WP_171671460.1">
    <property type="nucleotide sequence ID" value="NZ_BAAAGT010000003.1"/>
</dbReference>
<reference evidence="3 4" key="1">
    <citation type="submission" date="2020-05" db="EMBL/GenBank/DDBJ databases">
        <title>Genome sequence of Kribbella sandramycini ATCC 39419.</title>
        <authorList>
            <person name="Maclea K.S."/>
            <person name="Fair J.L."/>
        </authorList>
    </citation>
    <scope>NUCLEOTIDE SEQUENCE [LARGE SCALE GENOMIC DNA]</scope>
    <source>
        <strain evidence="3 4">ATCC 39419</strain>
    </source>
</reference>
<dbReference type="EMBL" id="JABJRC010000001">
    <property type="protein sequence ID" value="NOL39659.1"/>
    <property type="molecule type" value="Genomic_DNA"/>
</dbReference>
<sequence length="66" mass="7133">MRGAVKSTTGLVMMATITAMIPVTIATLPAAGLAQKAVENHRERPAEAIGSRLETLYEWPGRIWTP</sequence>
<reference evidence="2 5" key="2">
    <citation type="submission" date="2020-08" db="EMBL/GenBank/DDBJ databases">
        <title>Sequencing the genomes of 1000 actinobacteria strains.</title>
        <authorList>
            <person name="Klenk H.-P."/>
        </authorList>
    </citation>
    <scope>NUCLEOTIDE SEQUENCE [LARGE SCALE GENOMIC DNA]</scope>
    <source>
        <strain evidence="2 5">DSM 15626</strain>
    </source>
</reference>
<evidence type="ECO:0000313" key="4">
    <source>
        <dbReference type="Proteomes" id="UP000534306"/>
    </source>
</evidence>
<gene>
    <name evidence="2" type="ORF">HNR71_003382</name>
    <name evidence="3" type="ORF">HPO96_05310</name>
</gene>
<name>A0A7Y4KVU1_9ACTN</name>
<proteinExistence type="predicted"/>